<reference evidence="1 2" key="1">
    <citation type="journal article" date="2016" name="Mol. Biol. Evol.">
        <title>Comparative Genomics of Early-Diverging Mushroom-Forming Fungi Provides Insights into the Origins of Lignocellulose Decay Capabilities.</title>
        <authorList>
            <person name="Nagy L.G."/>
            <person name="Riley R."/>
            <person name="Tritt A."/>
            <person name="Adam C."/>
            <person name="Daum C."/>
            <person name="Floudas D."/>
            <person name="Sun H."/>
            <person name="Yadav J.S."/>
            <person name="Pangilinan J."/>
            <person name="Larsson K.H."/>
            <person name="Matsuura K."/>
            <person name="Barry K."/>
            <person name="Labutti K."/>
            <person name="Kuo R."/>
            <person name="Ohm R.A."/>
            <person name="Bhattacharya S.S."/>
            <person name="Shirouzu T."/>
            <person name="Yoshinaga Y."/>
            <person name="Martin F.M."/>
            <person name="Grigoriev I.V."/>
            <person name="Hibbett D.S."/>
        </authorList>
    </citation>
    <scope>NUCLEOTIDE SEQUENCE [LARGE SCALE GENOMIC DNA]</scope>
    <source>
        <strain evidence="1 2">L-15889</strain>
    </source>
</reference>
<keyword evidence="2" id="KW-1185">Reference proteome</keyword>
<evidence type="ECO:0008006" key="3">
    <source>
        <dbReference type="Google" id="ProtNLM"/>
    </source>
</evidence>
<evidence type="ECO:0000313" key="1">
    <source>
        <dbReference type="EMBL" id="KZT73414.1"/>
    </source>
</evidence>
<protein>
    <recommendedName>
        <fullName evidence="3">F-box domain-containing protein</fullName>
    </recommendedName>
</protein>
<evidence type="ECO:0000313" key="2">
    <source>
        <dbReference type="Proteomes" id="UP000076727"/>
    </source>
</evidence>
<dbReference type="STRING" id="1314783.A0A165TGN3"/>
<name>A0A165TGN3_9APHY</name>
<organism evidence="1 2">
    <name type="scientific">Daedalea quercina L-15889</name>
    <dbReference type="NCBI Taxonomy" id="1314783"/>
    <lineage>
        <taxon>Eukaryota</taxon>
        <taxon>Fungi</taxon>
        <taxon>Dikarya</taxon>
        <taxon>Basidiomycota</taxon>
        <taxon>Agaricomycotina</taxon>
        <taxon>Agaricomycetes</taxon>
        <taxon>Polyporales</taxon>
        <taxon>Fomitopsis</taxon>
    </lineage>
</organism>
<proteinExistence type="predicted"/>
<gene>
    <name evidence="1" type="ORF">DAEQUDRAFT_469150</name>
</gene>
<sequence>MQSAPRKLVLRAPPQRVVRAPAQQPFGARLDLDPQLQLLSVEYLAALDNSNLPGLVDLARLFPSTRSLDTSLESTRPARGQPLVVIDWPTLKYVRGSAGSFANWRNVMSTHLLELVDQLHLQGPRKARTVVDPKARVFLAAVDNVQPVALIARLDSKLPAPFWMELIRRWNRGSARLRYFAVELFDINSDRTCEVQLARWWANVSAAVKSSGTICLEVRCPLRRDMQRGGGGQAA</sequence>
<dbReference type="OrthoDB" id="2780918at2759"/>
<dbReference type="AlphaFoldDB" id="A0A165TGN3"/>
<accession>A0A165TGN3</accession>
<dbReference type="Proteomes" id="UP000076727">
    <property type="component" value="Unassembled WGS sequence"/>
</dbReference>
<dbReference type="EMBL" id="KV429037">
    <property type="protein sequence ID" value="KZT73414.1"/>
    <property type="molecule type" value="Genomic_DNA"/>
</dbReference>